<name>A0A382HVR5_9ZZZZ</name>
<dbReference type="PROSITE" id="PS50405">
    <property type="entry name" value="GST_CTER"/>
    <property type="match status" value="1"/>
</dbReference>
<dbReference type="PANTHER" id="PTHR44051:SF8">
    <property type="entry name" value="GLUTATHIONE S-TRANSFERASE GSTA"/>
    <property type="match status" value="1"/>
</dbReference>
<dbReference type="InterPro" id="IPR036249">
    <property type="entry name" value="Thioredoxin-like_sf"/>
</dbReference>
<dbReference type="Gene3D" id="3.40.30.10">
    <property type="entry name" value="Glutaredoxin"/>
    <property type="match status" value="1"/>
</dbReference>
<dbReference type="InterPro" id="IPR040079">
    <property type="entry name" value="Glutathione_S-Trfase"/>
</dbReference>
<evidence type="ECO:0008006" key="4">
    <source>
        <dbReference type="Google" id="ProtNLM"/>
    </source>
</evidence>
<dbReference type="SFLD" id="SFLDS00019">
    <property type="entry name" value="Glutathione_Transferase_(cytos"/>
    <property type="match status" value="1"/>
</dbReference>
<dbReference type="InterPro" id="IPR004046">
    <property type="entry name" value="GST_C"/>
</dbReference>
<dbReference type="Pfam" id="PF14497">
    <property type="entry name" value="GST_C_3"/>
    <property type="match status" value="1"/>
</dbReference>
<organism evidence="3">
    <name type="scientific">marine metagenome</name>
    <dbReference type="NCBI Taxonomy" id="408172"/>
    <lineage>
        <taxon>unclassified sequences</taxon>
        <taxon>metagenomes</taxon>
        <taxon>ecological metagenomes</taxon>
    </lineage>
</organism>
<evidence type="ECO:0000259" key="1">
    <source>
        <dbReference type="PROSITE" id="PS50404"/>
    </source>
</evidence>
<dbReference type="SUPFAM" id="SSF47616">
    <property type="entry name" value="GST C-terminal domain-like"/>
    <property type="match status" value="1"/>
</dbReference>
<dbReference type="InterPro" id="IPR010987">
    <property type="entry name" value="Glutathione-S-Trfase_C-like"/>
</dbReference>
<dbReference type="EMBL" id="UINC01063623">
    <property type="protein sequence ID" value="SVB91446.1"/>
    <property type="molecule type" value="Genomic_DNA"/>
</dbReference>
<reference evidence="3" key="1">
    <citation type="submission" date="2018-05" db="EMBL/GenBank/DDBJ databases">
        <authorList>
            <person name="Lanie J.A."/>
            <person name="Ng W.-L."/>
            <person name="Kazmierczak K.M."/>
            <person name="Andrzejewski T.M."/>
            <person name="Davidsen T.M."/>
            <person name="Wayne K.J."/>
            <person name="Tettelin H."/>
            <person name="Glass J.I."/>
            <person name="Rusch D."/>
            <person name="Podicherti R."/>
            <person name="Tsui H.-C.T."/>
            <person name="Winkler M.E."/>
        </authorList>
    </citation>
    <scope>NUCLEOTIDE SEQUENCE</scope>
</reference>
<dbReference type="AlphaFoldDB" id="A0A382HVR5"/>
<dbReference type="PROSITE" id="PS50404">
    <property type="entry name" value="GST_NTER"/>
    <property type="match status" value="1"/>
</dbReference>
<dbReference type="InterPro" id="IPR036282">
    <property type="entry name" value="Glutathione-S-Trfase_C_sf"/>
</dbReference>
<sequence>MTRYKLYAHRNSYAMTTHLLLEELGVDYDIVWFNVHKPDQFPPEFLQLNPHGRVPVLLTPHGPVYESAATMVYLAECHGNRYLPSSIGQQRALAFQWLFYLMSTFQPEVLIQFHPEKYFPTNKAMQDSLKKSSLSNLQEIWQKIDQTLDPGPYFLGDDYSLCDMLFIMQAIWEENQPPTFDNLPNISRMMQTVLVRPAVKTILCSHQVEHLVDFAKLENQRSF</sequence>
<gene>
    <name evidence="3" type="ORF">METZ01_LOCUS244300</name>
</gene>
<evidence type="ECO:0000313" key="3">
    <source>
        <dbReference type="EMBL" id="SVB91446.1"/>
    </source>
</evidence>
<accession>A0A382HVR5</accession>
<dbReference type="SUPFAM" id="SSF52833">
    <property type="entry name" value="Thioredoxin-like"/>
    <property type="match status" value="1"/>
</dbReference>
<feature type="domain" description="GST C-terminal" evidence="2">
    <location>
        <begin position="87"/>
        <end position="223"/>
    </location>
</feature>
<feature type="domain" description="GST N-terminal" evidence="1">
    <location>
        <begin position="1"/>
        <end position="82"/>
    </location>
</feature>
<dbReference type="InterPro" id="IPR004045">
    <property type="entry name" value="Glutathione_S-Trfase_N"/>
</dbReference>
<dbReference type="Gene3D" id="1.20.1050.10">
    <property type="match status" value="1"/>
</dbReference>
<evidence type="ECO:0000259" key="2">
    <source>
        <dbReference type="PROSITE" id="PS50405"/>
    </source>
</evidence>
<dbReference type="Pfam" id="PF02798">
    <property type="entry name" value="GST_N"/>
    <property type="match status" value="1"/>
</dbReference>
<dbReference type="SFLD" id="SFLDG00358">
    <property type="entry name" value="Main_(cytGST)"/>
    <property type="match status" value="1"/>
</dbReference>
<dbReference type="PANTHER" id="PTHR44051">
    <property type="entry name" value="GLUTATHIONE S-TRANSFERASE-RELATED"/>
    <property type="match status" value="1"/>
</dbReference>
<protein>
    <recommendedName>
        <fullName evidence="4">GST N-terminal domain-containing protein</fullName>
    </recommendedName>
</protein>
<proteinExistence type="predicted"/>